<sequence length="993" mass="109951">MIETAPFQARARTVDHLGREQIADTPTAISELWKNSYDAYAKEVSLEIYDGERPVAALLDDGHGMSKDEFVDRWLVIGTESKATGSAVPVEDRNGLPARPKLGQKGIGRLSCANLGPLLLLISKRRNAKLVAALLDWRLFENPYLNFADLSIPHVEVDTPEGIFPQLREMAGLLRANVTGGAEVARAARISAAWKAVDDLHAAEIKAGHPLPATPPSKAILDGLSHVDFEARHLAAWGVVKGTSDQGTALLVGSINYDLAVQLPRSVPDGTAKKAQEKFFETLSSFVDPFVDPSQPTVLAKRPTFSYVVRAWEGDRPRVIVGSEKQFDRRMLDGMEHMIDGVVDAKGVFRGTVKAFGSVLPETVVIEPPADIKVARRPGSTAGEFVLYIASMEFTKARTTLPPIEFERYEQLADKYAGFMIFRDGLRVLPYGRTDNDFFEIESRRSKHAGREFWNHRQMFGRIAITRDGNPNLKDKAGREGLLDNEAAKSLKSIVENLLRVSARRFFGTDSAIRRDVLPEIEAGNKSRKAAEQRAKLRQRQGKQFRSRLKENGKAVPALLREVSDYVVRLEIRDEGEVVETQRALETYKDRLADLRVPGAPKNLGPLERTYLAYRRDFQDVQSGLDAIASSLDEAVERISPANPRDLLDKQATRLGAQVRTRIQAWKRNIEALQKAEFERVTNLAAERGKNYQVDAGPILAKFERGDANYVETSKALETLKDVHIDDNAQIFAPYVAALENLTESIDLEHLATFGADENVELRSELDRLNALAQLGIAVEIAGHELQAYDDIIGAGLRALPDEVRDSRAAQDIAFGFEGLTDQLRILTPLRLAGVKIQRWITGEETFDYLSGFFKLIMSRNGISLEATEAFRAMRVFDQQSRLFPVFINLVNNSAYWLSTAGEGGRRIVIDVVGTEVVVSDNGPGVPREDVDNLFTLFFTRKSTGGRGVGLYLCKSNLAAGGHRIRYVADAAAMPLAGANFAIEFRGAVFDGR</sequence>
<proteinExistence type="predicted"/>
<dbReference type="PROSITE" id="PS50109">
    <property type="entry name" value="HIS_KIN"/>
    <property type="match status" value="1"/>
</dbReference>
<feature type="domain" description="Histidine kinase" evidence="1">
    <location>
        <begin position="863"/>
        <end position="989"/>
    </location>
</feature>
<evidence type="ECO:0000313" key="2">
    <source>
        <dbReference type="EMBL" id="MEE7456820.1"/>
    </source>
</evidence>
<dbReference type="SMART" id="SM00387">
    <property type="entry name" value="HATPase_c"/>
    <property type="match status" value="1"/>
</dbReference>
<dbReference type="Proteomes" id="UP001349262">
    <property type="component" value="Unassembled WGS sequence"/>
</dbReference>
<protein>
    <submittedName>
        <fullName evidence="2">Histidine kinase</fullName>
    </submittedName>
</protein>
<keyword evidence="2" id="KW-0418">Kinase</keyword>
<name>A0ABU7T8F9_9HYPH</name>
<evidence type="ECO:0000313" key="3">
    <source>
        <dbReference type="Proteomes" id="UP001349262"/>
    </source>
</evidence>
<organism evidence="2 3">
    <name type="scientific">Methylobacterium radiotolerans</name>
    <dbReference type="NCBI Taxonomy" id="31998"/>
    <lineage>
        <taxon>Bacteria</taxon>
        <taxon>Pseudomonadati</taxon>
        <taxon>Pseudomonadota</taxon>
        <taxon>Alphaproteobacteria</taxon>
        <taxon>Hyphomicrobiales</taxon>
        <taxon>Methylobacteriaceae</taxon>
        <taxon>Methylobacterium</taxon>
    </lineage>
</organism>
<keyword evidence="2" id="KW-0808">Transferase</keyword>
<dbReference type="InterPro" id="IPR003594">
    <property type="entry name" value="HATPase_dom"/>
</dbReference>
<dbReference type="Gene3D" id="3.30.565.10">
    <property type="entry name" value="Histidine kinase-like ATPase, C-terminal domain"/>
    <property type="match status" value="2"/>
</dbReference>
<comment type="caution">
    <text evidence="2">The sequence shown here is derived from an EMBL/GenBank/DDBJ whole genome shotgun (WGS) entry which is preliminary data.</text>
</comment>
<accession>A0ABU7T8F9</accession>
<dbReference type="Pfam" id="PF02518">
    <property type="entry name" value="HATPase_c"/>
    <property type="match status" value="1"/>
</dbReference>
<dbReference type="InterPro" id="IPR005467">
    <property type="entry name" value="His_kinase_dom"/>
</dbReference>
<dbReference type="SUPFAM" id="SSF55874">
    <property type="entry name" value="ATPase domain of HSP90 chaperone/DNA topoisomerase II/histidine kinase"/>
    <property type="match status" value="2"/>
</dbReference>
<keyword evidence="3" id="KW-1185">Reference proteome</keyword>
<evidence type="ECO:0000259" key="1">
    <source>
        <dbReference type="PROSITE" id="PS50109"/>
    </source>
</evidence>
<dbReference type="EMBL" id="MLBY01000004">
    <property type="protein sequence ID" value="MEE7456820.1"/>
    <property type="molecule type" value="Genomic_DNA"/>
</dbReference>
<gene>
    <name evidence="2" type="ORF">MRSR164_08515</name>
</gene>
<dbReference type="GO" id="GO:0016301">
    <property type="term" value="F:kinase activity"/>
    <property type="evidence" value="ECO:0007669"/>
    <property type="project" value="UniProtKB-KW"/>
</dbReference>
<reference evidence="2 3" key="1">
    <citation type="journal article" date="2012" name="Genet. Mol. Biol.">
        <title>Analysis of 16S rRNA and mxaF genes revealing insights into Methylobacterium niche-specific plant association.</title>
        <authorList>
            <person name="Dourado M.N."/>
            <person name="Andreote F.D."/>
            <person name="Dini-Andreote F."/>
            <person name="Conti R."/>
            <person name="Araujo J.M."/>
            <person name="Araujo W.L."/>
        </authorList>
    </citation>
    <scope>NUCLEOTIDE SEQUENCE [LARGE SCALE GENOMIC DNA]</scope>
    <source>
        <strain evidence="2 3">SR1.6/4</strain>
    </source>
</reference>
<dbReference type="InterPro" id="IPR036890">
    <property type="entry name" value="HATPase_C_sf"/>
</dbReference>
<dbReference type="Pfam" id="PF13589">
    <property type="entry name" value="HATPase_c_3"/>
    <property type="match status" value="1"/>
</dbReference>